<dbReference type="Gene3D" id="3.60.15.10">
    <property type="entry name" value="Ribonuclease Z/Hydroxyacylglutathione hydrolase-like"/>
    <property type="match status" value="1"/>
</dbReference>
<proteinExistence type="predicted"/>
<feature type="domain" description="Metallo-beta-lactamase" evidence="1">
    <location>
        <begin position="7"/>
        <end position="169"/>
    </location>
</feature>
<organism evidence="2 3">
    <name type="scientific">Candidatus Giovannonibacteria bacterium GW2011_GWA2_44_26</name>
    <dbReference type="NCBI Taxonomy" id="1618648"/>
    <lineage>
        <taxon>Bacteria</taxon>
        <taxon>Candidatus Giovannoniibacteriota</taxon>
    </lineage>
</organism>
<comment type="caution">
    <text evidence="2">The sequence shown here is derived from an EMBL/GenBank/DDBJ whole genome shotgun (WGS) entry which is preliminary data.</text>
</comment>
<dbReference type="InterPro" id="IPR036866">
    <property type="entry name" value="RibonucZ/Hydroxyglut_hydro"/>
</dbReference>
<dbReference type="PANTHER" id="PTHR43546">
    <property type="entry name" value="UPF0173 METAL-DEPENDENT HYDROLASE MJ1163-RELATED"/>
    <property type="match status" value="1"/>
</dbReference>
<accession>A0A0G1INR6</accession>
<dbReference type="SUPFAM" id="SSF56281">
    <property type="entry name" value="Metallo-hydrolase/oxidoreductase"/>
    <property type="match status" value="1"/>
</dbReference>
<dbReference type="Proteomes" id="UP000033945">
    <property type="component" value="Unassembled WGS sequence"/>
</dbReference>
<reference evidence="2 3" key="1">
    <citation type="journal article" date="2015" name="Nature">
        <title>rRNA introns, odd ribosomes, and small enigmatic genomes across a large radiation of phyla.</title>
        <authorList>
            <person name="Brown C.T."/>
            <person name="Hug L.A."/>
            <person name="Thomas B.C."/>
            <person name="Sharon I."/>
            <person name="Castelle C.J."/>
            <person name="Singh A."/>
            <person name="Wilkins M.J."/>
            <person name="Williams K.H."/>
            <person name="Banfield J.F."/>
        </authorList>
    </citation>
    <scope>NUCLEOTIDE SEQUENCE [LARGE SCALE GENOMIC DNA]</scope>
</reference>
<dbReference type="Pfam" id="PF13483">
    <property type="entry name" value="Lactamase_B_3"/>
    <property type="match status" value="1"/>
</dbReference>
<protein>
    <recommendedName>
        <fullName evidence="1">Metallo-beta-lactamase domain-containing protein</fullName>
    </recommendedName>
</protein>
<dbReference type="SMART" id="SM00849">
    <property type="entry name" value="Lactamase_B"/>
    <property type="match status" value="1"/>
</dbReference>
<dbReference type="PANTHER" id="PTHR43546:SF3">
    <property type="entry name" value="UPF0173 METAL-DEPENDENT HYDROLASE MJ1163"/>
    <property type="match status" value="1"/>
</dbReference>
<gene>
    <name evidence="2" type="ORF">UW55_C0040G0007</name>
</gene>
<dbReference type="InterPro" id="IPR001279">
    <property type="entry name" value="Metallo-B-lactamas"/>
</dbReference>
<sequence length="207" mass="23391">MKISKHIHSCLLVEDDDKMILIDPGNYTFEEKGLDVGKLEKLDFLLITHEHQDHMCPPLIKEILEKFPKVQIVSNNSVRKILKGEGLEAFVEHSMFDIMDAPHELSLGGRTTENTLFNISQKLTHPGDSLKFDKTCEVLALPIQAPWGSFVASVEKAAALGPKVVIPIHDWHWKDSARRRMYDMASQYLAEKGIAFRGLETGEEISL</sequence>
<name>A0A0G1INR6_9BACT</name>
<evidence type="ECO:0000259" key="1">
    <source>
        <dbReference type="SMART" id="SM00849"/>
    </source>
</evidence>
<evidence type="ECO:0000313" key="2">
    <source>
        <dbReference type="EMBL" id="KKT61031.1"/>
    </source>
</evidence>
<dbReference type="EMBL" id="LCIT01000040">
    <property type="protein sequence ID" value="KKT61031.1"/>
    <property type="molecule type" value="Genomic_DNA"/>
</dbReference>
<dbReference type="InterPro" id="IPR050114">
    <property type="entry name" value="UPF0173_UPF0282_UlaG_hydrolase"/>
</dbReference>
<evidence type="ECO:0000313" key="3">
    <source>
        <dbReference type="Proteomes" id="UP000033945"/>
    </source>
</evidence>
<dbReference type="AlphaFoldDB" id="A0A0G1INR6"/>